<organism evidence="2 3">
    <name type="scientific">Schizopora paradoxa</name>
    <dbReference type="NCBI Taxonomy" id="27342"/>
    <lineage>
        <taxon>Eukaryota</taxon>
        <taxon>Fungi</taxon>
        <taxon>Dikarya</taxon>
        <taxon>Basidiomycota</taxon>
        <taxon>Agaricomycotina</taxon>
        <taxon>Agaricomycetes</taxon>
        <taxon>Hymenochaetales</taxon>
        <taxon>Schizoporaceae</taxon>
        <taxon>Schizopora</taxon>
    </lineage>
</organism>
<dbReference type="AlphaFoldDB" id="A0A0H2RWM0"/>
<proteinExistence type="predicted"/>
<keyword evidence="1" id="KW-0732">Signal</keyword>
<dbReference type="Proteomes" id="UP000053477">
    <property type="component" value="Unassembled WGS sequence"/>
</dbReference>
<reference evidence="2 3" key="1">
    <citation type="submission" date="2015-04" db="EMBL/GenBank/DDBJ databases">
        <title>Complete genome sequence of Schizopora paradoxa KUC8140, a cosmopolitan wood degrader in East Asia.</title>
        <authorList>
            <consortium name="DOE Joint Genome Institute"/>
            <person name="Min B."/>
            <person name="Park H."/>
            <person name="Jang Y."/>
            <person name="Kim J.-J."/>
            <person name="Kim K.H."/>
            <person name="Pangilinan J."/>
            <person name="Lipzen A."/>
            <person name="Riley R."/>
            <person name="Grigoriev I.V."/>
            <person name="Spatafora J.W."/>
            <person name="Choi I.-G."/>
        </authorList>
    </citation>
    <scope>NUCLEOTIDE SEQUENCE [LARGE SCALE GENOMIC DNA]</scope>
    <source>
        <strain evidence="2 3">KUC8140</strain>
    </source>
</reference>
<evidence type="ECO:0008006" key="4">
    <source>
        <dbReference type="Google" id="ProtNLM"/>
    </source>
</evidence>
<feature type="signal peptide" evidence="1">
    <location>
        <begin position="1"/>
        <end position="22"/>
    </location>
</feature>
<gene>
    <name evidence="2" type="ORF">SCHPADRAFT_219156</name>
</gene>
<evidence type="ECO:0000256" key="1">
    <source>
        <dbReference type="SAM" id="SignalP"/>
    </source>
</evidence>
<evidence type="ECO:0000313" key="2">
    <source>
        <dbReference type="EMBL" id="KLO16395.1"/>
    </source>
</evidence>
<name>A0A0H2RWM0_9AGAM</name>
<protein>
    <recommendedName>
        <fullName evidence="4">Secreted protein</fullName>
    </recommendedName>
</protein>
<evidence type="ECO:0000313" key="3">
    <source>
        <dbReference type="Proteomes" id="UP000053477"/>
    </source>
</evidence>
<accession>A0A0H2RWM0</accession>
<dbReference type="EMBL" id="KQ085917">
    <property type="protein sequence ID" value="KLO16395.1"/>
    <property type="molecule type" value="Genomic_DNA"/>
</dbReference>
<feature type="chain" id="PRO_5005201847" description="Secreted protein" evidence="1">
    <location>
        <begin position="23"/>
        <end position="153"/>
    </location>
</feature>
<dbReference type="InParanoid" id="A0A0H2RWM0"/>
<sequence length="153" mass="16696">MRALGTIFTALISVSLHVGIVCLRNPGQLGRTSAPCNGSSPSNSGKMRPFFRSLQRCNHCICISTGRSEFANQSFPVLPLRPNILSLRAPSQASLKLESSKLSVHVASVPKHSHLTLISRTSEITFCRILHTTRSHMPSRLSSVVCRLSSPVY</sequence>
<keyword evidence="3" id="KW-1185">Reference proteome</keyword>